<evidence type="ECO:0000256" key="5">
    <source>
        <dbReference type="ARBA" id="ARBA00022475"/>
    </source>
</evidence>
<dbReference type="GO" id="GO:0016887">
    <property type="term" value="F:ATP hydrolysis activity"/>
    <property type="evidence" value="ECO:0007669"/>
    <property type="project" value="InterPro"/>
</dbReference>
<sequence>MWYAKNVQTVASELDVDLETGLSQKEVEKRLDFYGANEFKEYKKPTLMKLFFDQINSLLIYILLVSAFIFFIVGEISDAIIILVVILVNACIGVIQESKAEQALEELKKIATPKAVVKREGIIKEVPSQQIVPGDIVIVDAGRYIPADLRLIEAVNLKIEESSLTGESVPVEKDATTLDQGGIPLAEQRNIAFMSTLATYGRGVGIVVNTGMNTEIGKIASMLEISKDTTPLQKKLTELGKTLGIGSIIVSAVIFFIGFFQGRDVLDMFLISVSLAVAAIPEGLPAIVTIVLALGVERMIKRRAVVRKLPAVETLGSVSIICSDKTGTLTQNKMTVTKIYTGDQIFPLSSPVLEEPIYARIFEAISLCNDAVITKHETTGDPTEIALLEAAKKLGYDKQILDQQYKRVFEIAFDSERKMMTTVHQNNDRYLVMIKGALESILPLTSYVMKNGENIRCESKMIEKINEQANKMADEALRVLAVAFKEVDCETMFTPDKLEKDLIFLGLVGMIDPPRDEVKQSIAQCKNAGIKTIMITGDNQKTAFAIAKELGIAKEQPETLSGSELDRLSDTELREKVKFTTVFARVSPEHKVRIVKAFKANGHIVAMTGDGVNDAPSLKQADVGVAMGKNGTDVAKMAADIILTDDNFATIVSAVEEGRNIYQNIKKSIIFLLSSNIGGIVLLFVAIFLGWPAPLSAIHFLWINLLTDTLPAIALGLDPNDPDIMKQKPRSIKETIFAGGSGAFTLLYGVLIGLLSLFAFVAGLDAYTGSQSIFTIDFKNVDKDALIHAQTMAFITLSLSRLFHSFNLRHKKKALTEIGLFSNKFLLLAVIIGIAIQVILVNVPVLNKIFEIHYLTAIDWIFAITLSIVPIIFSELEKAWKRVFVIN</sequence>
<comment type="caution">
    <text evidence="20">The sequence shown here is derived from an EMBL/GenBank/DDBJ whole genome shotgun (WGS) entry which is preliminary data.</text>
</comment>
<dbReference type="Pfam" id="PF00122">
    <property type="entry name" value="E1-E2_ATPase"/>
    <property type="match status" value="1"/>
</dbReference>
<keyword evidence="15" id="KW-0406">Ion transport</keyword>
<dbReference type="SUPFAM" id="SSF81653">
    <property type="entry name" value="Calcium ATPase, transduction domain A"/>
    <property type="match status" value="1"/>
</dbReference>
<dbReference type="NCBIfam" id="TIGR01522">
    <property type="entry name" value="ATPase-IIA2_Ca"/>
    <property type="match status" value="1"/>
</dbReference>
<dbReference type="InterPro" id="IPR023299">
    <property type="entry name" value="ATPase_P-typ_cyto_dom_N"/>
</dbReference>
<dbReference type="InterPro" id="IPR018303">
    <property type="entry name" value="ATPase_P-typ_P_site"/>
</dbReference>
<name>A0A8J8GCC1_9BACI</name>
<keyword evidence="21" id="KW-1185">Reference proteome</keyword>
<keyword evidence="4" id="KW-0813">Transport</keyword>
<keyword evidence="14 18" id="KW-1133">Transmembrane helix</keyword>
<feature type="transmembrane region" description="Helical" evidence="18">
    <location>
        <begin position="243"/>
        <end position="262"/>
    </location>
</feature>
<dbReference type="InterPro" id="IPR004014">
    <property type="entry name" value="ATPase_P-typ_cation-transptr_N"/>
</dbReference>
<feature type="transmembrane region" description="Helical" evidence="18">
    <location>
        <begin position="79"/>
        <end position="95"/>
    </location>
</feature>
<evidence type="ECO:0000256" key="16">
    <source>
        <dbReference type="ARBA" id="ARBA00023136"/>
    </source>
</evidence>
<dbReference type="PRINTS" id="PR00119">
    <property type="entry name" value="CATATPASE"/>
</dbReference>
<dbReference type="GO" id="GO:0005886">
    <property type="term" value="C:plasma membrane"/>
    <property type="evidence" value="ECO:0007669"/>
    <property type="project" value="UniProtKB-SubCell"/>
</dbReference>
<dbReference type="InterPro" id="IPR023298">
    <property type="entry name" value="ATPase_P-typ_TM_dom_sf"/>
</dbReference>
<evidence type="ECO:0000256" key="8">
    <source>
        <dbReference type="ARBA" id="ARBA00022692"/>
    </source>
</evidence>
<dbReference type="NCBIfam" id="TIGR01494">
    <property type="entry name" value="ATPase_P-type"/>
    <property type="match status" value="4"/>
</dbReference>
<dbReference type="EMBL" id="JABTTE010000004">
    <property type="protein sequence ID" value="NSL51077.1"/>
    <property type="molecule type" value="Genomic_DNA"/>
</dbReference>
<dbReference type="SUPFAM" id="SSF81665">
    <property type="entry name" value="Calcium ATPase, transmembrane domain M"/>
    <property type="match status" value="1"/>
</dbReference>
<dbReference type="Gene3D" id="3.40.50.1000">
    <property type="entry name" value="HAD superfamily/HAD-like"/>
    <property type="match status" value="1"/>
</dbReference>
<evidence type="ECO:0000256" key="10">
    <source>
        <dbReference type="ARBA" id="ARBA00022741"/>
    </source>
</evidence>
<evidence type="ECO:0000256" key="3">
    <source>
        <dbReference type="ARBA" id="ARBA00012790"/>
    </source>
</evidence>
<dbReference type="Gene3D" id="2.70.150.10">
    <property type="entry name" value="Calcium-transporting ATPase, cytoplasmic transduction domain A"/>
    <property type="match status" value="1"/>
</dbReference>
<evidence type="ECO:0000256" key="9">
    <source>
        <dbReference type="ARBA" id="ARBA00022723"/>
    </source>
</evidence>
<keyword evidence="13" id="KW-1278">Translocase</keyword>
<dbReference type="Pfam" id="PF13246">
    <property type="entry name" value="Cation_ATPase"/>
    <property type="match status" value="1"/>
</dbReference>
<dbReference type="GO" id="GO:0046872">
    <property type="term" value="F:metal ion binding"/>
    <property type="evidence" value="ECO:0007669"/>
    <property type="project" value="UniProtKB-KW"/>
</dbReference>
<proteinExistence type="inferred from homology"/>
<feature type="domain" description="Cation-transporting P-type ATPase N-terminal" evidence="19">
    <location>
        <begin position="1"/>
        <end position="75"/>
    </location>
</feature>
<dbReference type="InterPro" id="IPR001757">
    <property type="entry name" value="P_typ_ATPase"/>
</dbReference>
<dbReference type="SUPFAM" id="SSF56784">
    <property type="entry name" value="HAD-like"/>
    <property type="match status" value="1"/>
</dbReference>
<dbReference type="Proteomes" id="UP000625804">
    <property type="component" value="Unassembled WGS sequence"/>
</dbReference>
<evidence type="ECO:0000256" key="6">
    <source>
        <dbReference type="ARBA" id="ARBA00022553"/>
    </source>
</evidence>
<feature type="transmembrane region" description="Helical" evidence="18">
    <location>
        <begin position="785"/>
        <end position="804"/>
    </location>
</feature>
<dbReference type="SFLD" id="SFLDG00002">
    <property type="entry name" value="C1.7:_P-type_atpase_like"/>
    <property type="match status" value="1"/>
</dbReference>
<evidence type="ECO:0000313" key="21">
    <source>
        <dbReference type="Proteomes" id="UP000625804"/>
    </source>
</evidence>
<dbReference type="AlphaFoldDB" id="A0A8J8GCC1"/>
<dbReference type="NCBIfam" id="TIGR01517">
    <property type="entry name" value="ATPase-IIB_Ca"/>
    <property type="match status" value="1"/>
</dbReference>
<dbReference type="InterPro" id="IPR006413">
    <property type="entry name" value="P-type_ATPase_IIA_PMR1"/>
</dbReference>
<evidence type="ECO:0000256" key="1">
    <source>
        <dbReference type="ARBA" id="ARBA00004651"/>
    </source>
</evidence>
<dbReference type="InterPro" id="IPR050510">
    <property type="entry name" value="Cation_transp_ATPase_P-type"/>
</dbReference>
<evidence type="ECO:0000256" key="13">
    <source>
        <dbReference type="ARBA" id="ARBA00022967"/>
    </source>
</evidence>
<keyword evidence="12" id="KW-0067">ATP-binding</keyword>
<dbReference type="PRINTS" id="PR00120">
    <property type="entry name" value="HATPASE"/>
</dbReference>
<reference evidence="20" key="1">
    <citation type="submission" date="2020-06" db="EMBL/GenBank/DDBJ databases">
        <title>A novel thermopfilic bacterium from Erzurum, Turkey.</title>
        <authorList>
            <person name="Adiguzel A."/>
            <person name="Ay H."/>
            <person name="Baltaci M.O."/>
        </authorList>
    </citation>
    <scope>NUCLEOTIDE SEQUENCE</scope>
    <source>
        <strain evidence="20">P2</strain>
    </source>
</reference>
<dbReference type="GO" id="GO:0005388">
    <property type="term" value="F:P-type calcium transporter activity"/>
    <property type="evidence" value="ECO:0007669"/>
    <property type="project" value="UniProtKB-EC"/>
</dbReference>
<protein>
    <recommendedName>
        <fullName evidence="3">P-type Ca(2+) transporter</fullName>
        <ecNumber evidence="3">7.2.2.10</ecNumber>
    </recommendedName>
</protein>
<dbReference type="CDD" id="cd02089">
    <property type="entry name" value="P-type_ATPase_Ca_prok"/>
    <property type="match status" value="1"/>
</dbReference>
<dbReference type="SFLD" id="SFLDF00027">
    <property type="entry name" value="p-type_atpase"/>
    <property type="match status" value="1"/>
</dbReference>
<dbReference type="RefSeq" id="WP_173730283.1">
    <property type="nucleotide sequence ID" value="NZ_JABTTE010000004.1"/>
</dbReference>
<organism evidence="20 21">
    <name type="scientific">Calidifontibacillus erzurumensis</name>
    <dbReference type="NCBI Taxonomy" id="2741433"/>
    <lineage>
        <taxon>Bacteria</taxon>
        <taxon>Bacillati</taxon>
        <taxon>Bacillota</taxon>
        <taxon>Bacilli</taxon>
        <taxon>Bacillales</taxon>
        <taxon>Bacillaceae</taxon>
        <taxon>Calidifontibacillus/Schinkia group</taxon>
        <taxon>Calidifontibacillus</taxon>
    </lineage>
</organism>
<dbReference type="GO" id="GO:0140352">
    <property type="term" value="P:export from cell"/>
    <property type="evidence" value="ECO:0007669"/>
    <property type="project" value="UniProtKB-ARBA"/>
</dbReference>
<evidence type="ECO:0000256" key="17">
    <source>
        <dbReference type="ARBA" id="ARBA00048694"/>
    </source>
</evidence>
<dbReference type="InterPro" id="IPR044492">
    <property type="entry name" value="P_typ_ATPase_HD_dom"/>
</dbReference>
<dbReference type="PROSITE" id="PS00154">
    <property type="entry name" value="ATPASE_E1_E2"/>
    <property type="match status" value="1"/>
</dbReference>
<accession>A0A8J8GCC1</accession>
<dbReference type="InterPro" id="IPR006408">
    <property type="entry name" value="P-type_ATPase_IIB"/>
</dbReference>
<dbReference type="SUPFAM" id="SSF81660">
    <property type="entry name" value="Metal cation-transporting ATPase, ATP-binding domain N"/>
    <property type="match status" value="1"/>
</dbReference>
<evidence type="ECO:0000256" key="14">
    <source>
        <dbReference type="ARBA" id="ARBA00022989"/>
    </source>
</evidence>
<evidence type="ECO:0000313" key="20">
    <source>
        <dbReference type="EMBL" id="NSL51077.1"/>
    </source>
</evidence>
<dbReference type="Gene3D" id="3.40.1110.10">
    <property type="entry name" value="Calcium-transporting ATPase, cytoplasmic domain N"/>
    <property type="match status" value="1"/>
</dbReference>
<dbReference type="SMART" id="SM00831">
    <property type="entry name" value="Cation_ATPase_N"/>
    <property type="match status" value="1"/>
</dbReference>
<evidence type="ECO:0000256" key="11">
    <source>
        <dbReference type="ARBA" id="ARBA00022837"/>
    </source>
</evidence>
<keyword evidence="16 18" id="KW-0472">Membrane</keyword>
<dbReference type="GO" id="GO:0005524">
    <property type="term" value="F:ATP binding"/>
    <property type="evidence" value="ECO:0007669"/>
    <property type="project" value="UniProtKB-KW"/>
</dbReference>
<dbReference type="PANTHER" id="PTHR43294:SF21">
    <property type="entry name" value="CATION TRANSPORTING ATPASE"/>
    <property type="match status" value="1"/>
</dbReference>
<keyword evidence="7" id="KW-0109">Calcium transport</keyword>
<dbReference type="FunFam" id="2.70.150.10:FF:000016">
    <property type="entry name" value="Calcium-transporting P-type ATPase putative"/>
    <property type="match status" value="1"/>
</dbReference>
<feature type="transmembrane region" description="Helical" evidence="18">
    <location>
        <begin position="268"/>
        <end position="294"/>
    </location>
</feature>
<feature type="transmembrane region" description="Helical" evidence="18">
    <location>
        <begin position="50"/>
        <end position="73"/>
    </location>
</feature>
<comment type="subcellular location">
    <subcellularLocation>
        <location evidence="1">Cell membrane</location>
        <topology evidence="1">Multi-pass membrane protein</topology>
    </subcellularLocation>
</comment>
<feature type="transmembrane region" description="Helical" evidence="18">
    <location>
        <begin position="852"/>
        <end position="873"/>
    </location>
</feature>
<feature type="transmembrane region" description="Helical" evidence="18">
    <location>
        <begin position="825"/>
        <end position="846"/>
    </location>
</feature>
<gene>
    <name evidence="20" type="ORF">HR057_04765</name>
</gene>
<evidence type="ECO:0000256" key="2">
    <source>
        <dbReference type="ARBA" id="ARBA00005675"/>
    </source>
</evidence>
<keyword evidence="5" id="KW-1003">Cell membrane</keyword>
<feature type="transmembrane region" description="Helical" evidence="18">
    <location>
        <begin position="669"/>
        <end position="691"/>
    </location>
</feature>
<dbReference type="InterPro" id="IPR006068">
    <property type="entry name" value="ATPase_P-typ_cation-transptr_C"/>
</dbReference>
<dbReference type="InterPro" id="IPR023214">
    <property type="entry name" value="HAD_sf"/>
</dbReference>
<keyword evidence="6" id="KW-0597">Phosphoprotein</keyword>
<keyword evidence="9" id="KW-0479">Metal-binding</keyword>
<evidence type="ECO:0000256" key="15">
    <source>
        <dbReference type="ARBA" id="ARBA00023065"/>
    </source>
</evidence>
<evidence type="ECO:0000256" key="7">
    <source>
        <dbReference type="ARBA" id="ARBA00022568"/>
    </source>
</evidence>
<dbReference type="Gene3D" id="1.20.1110.10">
    <property type="entry name" value="Calcium-transporting ATPase, transmembrane domain"/>
    <property type="match status" value="1"/>
</dbReference>
<evidence type="ECO:0000256" key="18">
    <source>
        <dbReference type="SAM" id="Phobius"/>
    </source>
</evidence>
<comment type="similarity">
    <text evidence="2">Belongs to the cation transport ATPase (P-type) (TC 3.A.3) family. Type IIA subfamily.</text>
</comment>
<feature type="transmembrane region" description="Helical" evidence="18">
    <location>
        <begin position="697"/>
        <end position="717"/>
    </location>
</feature>
<dbReference type="Pfam" id="PF00689">
    <property type="entry name" value="Cation_ATPase_C"/>
    <property type="match status" value="1"/>
</dbReference>
<keyword evidence="8 18" id="KW-0812">Transmembrane</keyword>
<dbReference type="InterPro" id="IPR008250">
    <property type="entry name" value="ATPase_P-typ_transduc_dom_A_sf"/>
</dbReference>
<keyword evidence="10" id="KW-0547">Nucleotide-binding</keyword>
<dbReference type="InterPro" id="IPR059000">
    <property type="entry name" value="ATPase_P-type_domA"/>
</dbReference>
<evidence type="ECO:0000259" key="19">
    <source>
        <dbReference type="SMART" id="SM00831"/>
    </source>
</evidence>
<dbReference type="SFLD" id="SFLDS00003">
    <property type="entry name" value="Haloacid_Dehalogenase"/>
    <property type="match status" value="1"/>
</dbReference>
<feature type="transmembrane region" description="Helical" evidence="18">
    <location>
        <begin position="737"/>
        <end position="762"/>
    </location>
</feature>
<dbReference type="PANTHER" id="PTHR43294">
    <property type="entry name" value="SODIUM/POTASSIUM-TRANSPORTING ATPASE SUBUNIT ALPHA"/>
    <property type="match status" value="1"/>
</dbReference>
<dbReference type="FunFam" id="3.40.50.1000:FF:000028">
    <property type="entry name" value="Calcium-transporting P-type ATPase, putative"/>
    <property type="match status" value="1"/>
</dbReference>
<dbReference type="EC" id="7.2.2.10" evidence="3"/>
<comment type="catalytic activity">
    <reaction evidence="17">
        <text>Ca(2+)(in) + ATP + H2O = Ca(2+)(out) + ADP + phosphate + H(+)</text>
        <dbReference type="Rhea" id="RHEA:18105"/>
        <dbReference type="ChEBI" id="CHEBI:15377"/>
        <dbReference type="ChEBI" id="CHEBI:15378"/>
        <dbReference type="ChEBI" id="CHEBI:29108"/>
        <dbReference type="ChEBI" id="CHEBI:30616"/>
        <dbReference type="ChEBI" id="CHEBI:43474"/>
        <dbReference type="ChEBI" id="CHEBI:456216"/>
        <dbReference type="EC" id="7.2.2.10"/>
    </reaction>
</comment>
<evidence type="ECO:0000256" key="12">
    <source>
        <dbReference type="ARBA" id="ARBA00022840"/>
    </source>
</evidence>
<dbReference type="Pfam" id="PF00690">
    <property type="entry name" value="Cation_ATPase_N"/>
    <property type="match status" value="1"/>
</dbReference>
<dbReference type="InterPro" id="IPR036412">
    <property type="entry name" value="HAD-like_sf"/>
</dbReference>
<evidence type="ECO:0000256" key="4">
    <source>
        <dbReference type="ARBA" id="ARBA00022448"/>
    </source>
</evidence>
<keyword evidence="11" id="KW-0106">Calcium</keyword>